<comment type="caution">
    <text evidence="2">The sequence shown here is derived from an EMBL/GenBank/DDBJ whole genome shotgun (WGS) entry which is preliminary data.</text>
</comment>
<name>A0A850CCQ6_9ACTN</name>
<dbReference type="EMBL" id="JABFXE010000624">
    <property type="protein sequence ID" value="NUQ89748.1"/>
    <property type="molecule type" value="Genomic_DNA"/>
</dbReference>
<evidence type="ECO:0000313" key="2">
    <source>
        <dbReference type="EMBL" id="NUQ89748.1"/>
    </source>
</evidence>
<evidence type="ECO:0000313" key="3">
    <source>
        <dbReference type="Proteomes" id="UP000574690"/>
    </source>
</evidence>
<feature type="signal peptide" evidence="1">
    <location>
        <begin position="1"/>
        <end position="32"/>
    </location>
</feature>
<gene>
    <name evidence="2" type="ORF">HOQ43_14970</name>
</gene>
<accession>A0A850CCQ6</accession>
<evidence type="ECO:0000256" key="1">
    <source>
        <dbReference type="SAM" id="SignalP"/>
    </source>
</evidence>
<sequence>MSRKIRRAVLGALLSAGATAGLLAGTAGTAHAAGGPVYAVNLNWINVMDNQDNNSVDEVYIKVNGSTVWGPHDLHWNTPENLNISLPRTFYFDSATAMKIEFWDQDPGRDDRVGTISLSAAAPNVGPNAADLRGNDGEYAVYYTVTQIA</sequence>
<feature type="chain" id="PRO_5032548043" evidence="1">
    <location>
        <begin position="33"/>
        <end position="149"/>
    </location>
</feature>
<protein>
    <submittedName>
        <fullName evidence="2">Uncharacterized protein</fullName>
    </submittedName>
</protein>
<dbReference type="AlphaFoldDB" id="A0A850CCQ6"/>
<dbReference type="InterPro" id="IPR006311">
    <property type="entry name" value="TAT_signal"/>
</dbReference>
<dbReference type="Proteomes" id="UP000574690">
    <property type="component" value="Unassembled WGS sequence"/>
</dbReference>
<proteinExistence type="predicted"/>
<keyword evidence="1" id="KW-0732">Signal</keyword>
<reference evidence="2 3" key="1">
    <citation type="submission" date="2020-05" db="EMBL/GenBank/DDBJ databases">
        <title>DNA-SIP metagenomic assembled genomes.</title>
        <authorList>
            <person name="Yu J."/>
        </authorList>
    </citation>
    <scope>NUCLEOTIDE SEQUENCE [LARGE SCALE GENOMIC DNA]</scope>
    <source>
        <strain evidence="2">Bin5.27</strain>
    </source>
</reference>
<dbReference type="PROSITE" id="PS51318">
    <property type="entry name" value="TAT"/>
    <property type="match status" value="1"/>
</dbReference>
<organism evidence="2 3">
    <name type="scientific">Glycomyces artemisiae</name>
    <dbReference type="NCBI Taxonomy" id="1076443"/>
    <lineage>
        <taxon>Bacteria</taxon>
        <taxon>Bacillati</taxon>
        <taxon>Actinomycetota</taxon>
        <taxon>Actinomycetes</taxon>
        <taxon>Glycomycetales</taxon>
        <taxon>Glycomycetaceae</taxon>
        <taxon>Glycomyces</taxon>
    </lineage>
</organism>